<dbReference type="InterPro" id="IPR058240">
    <property type="entry name" value="rSAM_sf"/>
</dbReference>
<name>A0A1I4ACH1_9HYPH</name>
<evidence type="ECO:0000256" key="3">
    <source>
        <dbReference type="ARBA" id="ARBA00022603"/>
    </source>
</evidence>
<keyword evidence="11" id="KW-1185">Reference proteome</keyword>
<evidence type="ECO:0000256" key="5">
    <source>
        <dbReference type="ARBA" id="ARBA00022691"/>
    </source>
</evidence>
<dbReference type="PANTHER" id="PTHR43409:SF7">
    <property type="entry name" value="BLL1977 PROTEIN"/>
    <property type="match status" value="1"/>
</dbReference>
<dbReference type="Gene3D" id="3.40.50.280">
    <property type="entry name" value="Cobalamin-binding domain"/>
    <property type="match status" value="1"/>
</dbReference>
<proteinExistence type="predicted"/>
<dbReference type="RefSeq" id="WP_093519949.1">
    <property type="nucleotide sequence ID" value="NZ_FOSK01000006.1"/>
</dbReference>
<dbReference type="InterPro" id="IPR023404">
    <property type="entry name" value="rSAM_horseshoe"/>
</dbReference>
<dbReference type="InterPro" id="IPR007197">
    <property type="entry name" value="rSAM"/>
</dbReference>
<evidence type="ECO:0000313" key="11">
    <source>
        <dbReference type="Proteomes" id="UP000199598"/>
    </source>
</evidence>
<dbReference type="PROSITE" id="PS01278">
    <property type="entry name" value="MTTASE_RADICAL"/>
    <property type="match status" value="1"/>
</dbReference>
<dbReference type="SFLD" id="SFLDG01123">
    <property type="entry name" value="methyltransferase_(Class_B)"/>
    <property type="match status" value="1"/>
</dbReference>
<dbReference type="Proteomes" id="UP000199598">
    <property type="component" value="Unassembled WGS sequence"/>
</dbReference>
<comment type="caution">
    <text evidence="10">The sequence shown here is derived from an EMBL/GenBank/DDBJ whole genome shotgun (WGS) entry which is preliminary data.</text>
</comment>
<dbReference type="Gene3D" id="3.80.30.20">
    <property type="entry name" value="tm_1862 like domain"/>
    <property type="match status" value="1"/>
</dbReference>
<dbReference type="PROSITE" id="PS51918">
    <property type="entry name" value="RADICAL_SAM"/>
    <property type="match status" value="1"/>
</dbReference>
<evidence type="ECO:0000256" key="1">
    <source>
        <dbReference type="ARBA" id="ARBA00001966"/>
    </source>
</evidence>
<keyword evidence="6" id="KW-0479">Metal-binding</keyword>
<reference evidence="10 11" key="1">
    <citation type="submission" date="2016-10" db="EMBL/GenBank/DDBJ databases">
        <authorList>
            <person name="Varghese N."/>
            <person name="Submissions S."/>
        </authorList>
    </citation>
    <scope>NUCLEOTIDE SEQUENCE [LARGE SCALE GENOMIC DNA]</scope>
    <source>
        <strain evidence="10 11">DSM 16392</strain>
    </source>
</reference>
<dbReference type="SUPFAM" id="SSF102114">
    <property type="entry name" value="Radical SAM enzymes"/>
    <property type="match status" value="1"/>
</dbReference>
<dbReference type="InterPro" id="IPR020612">
    <property type="entry name" value="Methylthiotransferase_CS"/>
</dbReference>
<evidence type="ECO:0000256" key="4">
    <source>
        <dbReference type="ARBA" id="ARBA00022679"/>
    </source>
</evidence>
<accession>A0A1I4ACH1</accession>
<feature type="domain" description="Radical SAM core" evidence="9">
    <location>
        <begin position="154"/>
        <end position="369"/>
    </location>
</feature>
<dbReference type="PANTHER" id="PTHR43409">
    <property type="entry name" value="ANAEROBIC MAGNESIUM-PROTOPORPHYRIN IX MONOMETHYL ESTER CYCLASE-RELATED"/>
    <property type="match status" value="1"/>
</dbReference>
<keyword evidence="2" id="KW-0004">4Fe-4S</keyword>
<protein>
    <submittedName>
        <fullName evidence="10">Radical SAM superfamily protein</fullName>
    </submittedName>
</protein>
<dbReference type="CDD" id="cd01335">
    <property type="entry name" value="Radical_SAM"/>
    <property type="match status" value="1"/>
</dbReference>
<dbReference type="EMBL" id="FOSK01000006">
    <property type="protein sequence ID" value="SFK54085.1"/>
    <property type="molecule type" value="Genomic_DNA"/>
</dbReference>
<gene>
    <name evidence="10" type="ORF">SAMN04488518_106130</name>
</gene>
<dbReference type="SMART" id="SM00729">
    <property type="entry name" value="Elp3"/>
    <property type="match status" value="1"/>
</dbReference>
<organism evidence="10 11">
    <name type="scientific">Pseudovibrio ascidiaceicola</name>
    <dbReference type="NCBI Taxonomy" id="285279"/>
    <lineage>
        <taxon>Bacteria</taxon>
        <taxon>Pseudomonadati</taxon>
        <taxon>Pseudomonadota</taxon>
        <taxon>Alphaproteobacteria</taxon>
        <taxon>Hyphomicrobiales</taxon>
        <taxon>Stappiaceae</taxon>
        <taxon>Pseudovibrio</taxon>
    </lineage>
</organism>
<dbReference type="SFLD" id="SFLDS00029">
    <property type="entry name" value="Radical_SAM"/>
    <property type="match status" value="1"/>
</dbReference>
<dbReference type="InterPro" id="IPR006638">
    <property type="entry name" value="Elp3/MiaA/NifB-like_rSAM"/>
</dbReference>
<evidence type="ECO:0000256" key="2">
    <source>
        <dbReference type="ARBA" id="ARBA00022485"/>
    </source>
</evidence>
<evidence type="ECO:0000259" key="9">
    <source>
        <dbReference type="PROSITE" id="PS51918"/>
    </source>
</evidence>
<evidence type="ECO:0000256" key="6">
    <source>
        <dbReference type="ARBA" id="ARBA00022723"/>
    </source>
</evidence>
<dbReference type="Pfam" id="PF04055">
    <property type="entry name" value="Radical_SAM"/>
    <property type="match status" value="1"/>
</dbReference>
<evidence type="ECO:0000256" key="8">
    <source>
        <dbReference type="ARBA" id="ARBA00023014"/>
    </source>
</evidence>
<keyword evidence="5" id="KW-0949">S-adenosyl-L-methionine</keyword>
<comment type="cofactor">
    <cofactor evidence="1">
        <name>[4Fe-4S] cluster</name>
        <dbReference type="ChEBI" id="CHEBI:49883"/>
    </cofactor>
</comment>
<evidence type="ECO:0000256" key="7">
    <source>
        <dbReference type="ARBA" id="ARBA00023004"/>
    </source>
</evidence>
<keyword evidence="7" id="KW-0408">Iron</keyword>
<dbReference type="SFLD" id="SFLDG01082">
    <property type="entry name" value="B12-binding_domain_containing"/>
    <property type="match status" value="1"/>
</dbReference>
<keyword evidence="3" id="KW-0489">Methyltransferase</keyword>
<evidence type="ECO:0000313" key="10">
    <source>
        <dbReference type="EMBL" id="SFK54085.1"/>
    </source>
</evidence>
<sequence>MKICLIKASAPSYFKDYKKARGGPPQSIFSAAAATPRHFQLEMHDETIRMVDPRKVTADLVVLFFATPDANRGYELASAFSEKGSQVVIGGLHATFMPEEASEYADAVMTGECENVWDELLQDAQNRSLKPRYTGTYADMSKLNPYPRNLITAEQYGWEWSVLVSRGCKHNCSFCLIPGMLGKTRYRPIPDIINEISEMETDWVELHADHLTEDREYALELFKALETLKIRWAGETTIRIADDQELLEAAARSGAKYLLIGIETPSKAALKRAGKGFVKPENLKSQISNIHTHGIIVDTTAIFGFDEHTPEIFIETAKFYHDIGVDITAPAIAIPFPGSRFYKQLEEEDRLLSDNWGEFDGAHAVYQPKNMTCEELEAGAEEFSQHFYSMSRSASRKLRQIKDFGLATTLQIT</sequence>
<keyword evidence="4" id="KW-0808">Transferase</keyword>
<dbReference type="InterPro" id="IPR051198">
    <property type="entry name" value="BchE-like"/>
</dbReference>
<keyword evidence="8" id="KW-0411">Iron-sulfur</keyword>
<dbReference type="InterPro" id="IPR034466">
    <property type="entry name" value="Methyltransferase_Class_B"/>
</dbReference>